<dbReference type="InterPro" id="IPR027417">
    <property type="entry name" value="P-loop_NTPase"/>
</dbReference>
<reference evidence="2" key="1">
    <citation type="submission" date="2020-02" db="EMBL/GenBank/DDBJ databases">
        <authorList>
            <person name="Meier V. D."/>
        </authorList>
    </citation>
    <scope>NUCLEOTIDE SEQUENCE</scope>
    <source>
        <strain evidence="2">AVDCRST_MAG19</strain>
    </source>
</reference>
<feature type="region of interest" description="Disordered" evidence="1">
    <location>
        <begin position="195"/>
        <end position="225"/>
    </location>
</feature>
<proteinExistence type="predicted"/>
<sequence>MTIHRPAWSVLLPGGPSGAGKSEAAAIGRRLGVSWLQVDDLRLALQQSGAVLPRGTAELRIFLDTPRLWRLPPERLRDALIGVGAAVGPAIEIVVANHVDTDAPVVMERDGILPSLLDRPPVRERMEAMRVRAAFLVEPDEAVLYANMVARERGIADRSAASLRTEARANWLFGRWLEGEARRSVPVLEPRPWETLPDRLLAPDGARGGVADRAGSPSGFGARPR</sequence>
<dbReference type="Gene3D" id="3.40.50.300">
    <property type="entry name" value="P-loop containing nucleotide triphosphate hydrolases"/>
    <property type="match status" value="1"/>
</dbReference>
<dbReference type="AlphaFoldDB" id="A0A6J4UYQ0"/>
<dbReference type="EMBL" id="CADCWL010000080">
    <property type="protein sequence ID" value="CAA9561790.1"/>
    <property type="molecule type" value="Genomic_DNA"/>
</dbReference>
<name>A0A6J4UYQ0_9BACT</name>
<organism evidence="2">
    <name type="scientific">uncultured Thermomicrobiales bacterium</name>
    <dbReference type="NCBI Taxonomy" id="1645740"/>
    <lineage>
        <taxon>Bacteria</taxon>
        <taxon>Pseudomonadati</taxon>
        <taxon>Thermomicrobiota</taxon>
        <taxon>Thermomicrobia</taxon>
        <taxon>Thermomicrobiales</taxon>
        <taxon>environmental samples</taxon>
    </lineage>
</organism>
<dbReference type="SUPFAM" id="SSF52540">
    <property type="entry name" value="P-loop containing nucleoside triphosphate hydrolases"/>
    <property type="match status" value="1"/>
</dbReference>
<evidence type="ECO:0000256" key="1">
    <source>
        <dbReference type="SAM" id="MobiDB-lite"/>
    </source>
</evidence>
<feature type="compositionally biased region" description="Low complexity" evidence="1">
    <location>
        <begin position="202"/>
        <end position="215"/>
    </location>
</feature>
<protein>
    <recommendedName>
        <fullName evidence="3">Adenylate kinase</fullName>
    </recommendedName>
</protein>
<evidence type="ECO:0000313" key="2">
    <source>
        <dbReference type="EMBL" id="CAA9561790.1"/>
    </source>
</evidence>
<gene>
    <name evidence="2" type="ORF">AVDCRST_MAG19-1864</name>
</gene>
<evidence type="ECO:0008006" key="3">
    <source>
        <dbReference type="Google" id="ProtNLM"/>
    </source>
</evidence>
<accession>A0A6J4UYQ0</accession>